<dbReference type="AlphaFoldDB" id="A0AAP0KJZ5"/>
<feature type="compositionally biased region" description="Polar residues" evidence="4">
    <location>
        <begin position="495"/>
        <end position="506"/>
    </location>
</feature>
<evidence type="ECO:0000256" key="5">
    <source>
        <dbReference type="SAM" id="Phobius"/>
    </source>
</evidence>
<sequence length="506" mass="56650">MMGSRDEAITEEGVVEMSSRSDVHQIEKAENSTRNTEEIVPVQQWKRPKLFLNVPPRKIEETLEDFVTINIPPTQSPTPTRMNLLTPTPPSARISGSPNIPSSRSKPSVRSLLPWFSFKFQNSALDIEKGASPAVGAPLTRPHKKTSIARSISFTKLFTPRMKRTSSLPATPIAHSNPESMHGGTPKKEARQHMARSLSMPLNRKARNTRRMDSCKFRVVSTPRAAEGSEATSNMTPMVNADTNDTDGEDIPEEEAVCRICLVELSEGGDTLKMECSCRGELALAHKECAIKWFSIKGNKNCEVCKQEVQNLPVTLLRIQDVETLHRNGNRVHHMATLRVWRDMPILVIVGMLAYFCFLEQLLVGQMRTGAIALSLPFSCILGLLASMTSSTMVKRKYIWIYATVQFVLVVFFAHLFYSLVHVQALLSILLATVTGFGVAMSASSLLVELVRWRRSWRAWSDRRRIPRENLQGNQSSESQNPSGATRPENHETRNQSSATQEPSER</sequence>
<reference evidence="7 8" key="1">
    <citation type="submission" date="2024-01" db="EMBL/GenBank/DDBJ databases">
        <title>Genome assemblies of Stephania.</title>
        <authorList>
            <person name="Yang L."/>
        </authorList>
    </citation>
    <scope>NUCLEOTIDE SEQUENCE [LARGE SCALE GENOMIC DNA]</scope>
    <source>
        <strain evidence="7">QJT</strain>
        <tissue evidence="7">Leaf</tissue>
    </source>
</reference>
<dbReference type="Gene3D" id="3.30.40.10">
    <property type="entry name" value="Zinc/RING finger domain, C3HC4 (zinc finger)"/>
    <property type="match status" value="1"/>
</dbReference>
<feature type="region of interest" description="Disordered" evidence="4">
    <location>
        <begin position="468"/>
        <end position="506"/>
    </location>
</feature>
<feature type="region of interest" description="Disordered" evidence="4">
    <location>
        <begin position="166"/>
        <end position="194"/>
    </location>
</feature>
<keyword evidence="1" id="KW-0479">Metal-binding</keyword>
<feature type="transmembrane region" description="Helical" evidence="5">
    <location>
        <begin position="344"/>
        <end position="364"/>
    </location>
</feature>
<feature type="transmembrane region" description="Helical" evidence="5">
    <location>
        <begin position="399"/>
        <end position="420"/>
    </location>
</feature>
<gene>
    <name evidence="7" type="ORF">Sjap_000935</name>
</gene>
<accession>A0AAP0KJZ5</accession>
<keyword evidence="5" id="KW-0812">Transmembrane</keyword>
<keyword evidence="2" id="KW-0863">Zinc-finger</keyword>
<keyword evidence="5" id="KW-1133">Transmembrane helix</keyword>
<feature type="region of interest" description="Disordered" evidence="4">
    <location>
        <begin position="1"/>
        <end position="37"/>
    </location>
</feature>
<evidence type="ECO:0000256" key="1">
    <source>
        <dbReference type="ARBA" id="ARBA00022723"/>
    </source>
</evidence>
<evidence type="ECO:0000313" key="7">
    <source>
        <dbReference type="EMBL" id="KAK9153455.1"/>
    </source>
</evidence>
<evidence type="ECO:0000313" key="8">
    <source>
        <dbReference type="Proteomes" id="UP001417504"/>
    </source>
</evidence>
<dbReference type="GO" id="GO:0008270">
    <property type="term" value="F:zinc ion binding"/>
    <property type="evidence" value="ECO:0007669"/>
    <property type="project" value="UniProtKB-KW"/>
</dbReference>
<dbReference type="PANTHER" id="PTHR46158">
    <property type="entry name" value="OS02G0165000 PROTEIN"/>
    <property type="match status" value="1"/>
</dbReference>
<dbReference type="Proteomes" id="UP001417504">
    <property type="component" value="Unassembled WGS sequence"/>
</dbReference>
<feature type="transmembrane region" description="Helical" evidence="5">
    <location>
        <begin position="426"/>
        <end position="448"/>
    </location>
</feature>
<keyword evidence="3" id="KW-0862">Zinc</keyword>
<dbReference type="CDD" id="cd16495">
    <property type="entry name" value="RING_CH-C4HC3_MARCH"/>
    <property type="match status" value="1"/>
</dbReference>
<dbReference type="InterPro" id="IPR013083">
    <property type="entry name" value="Znf_RING/FYVE/PHD"/>
</dbReference>
<evidence type="ECO:0000256" key="4">
    <source>
        <dbReference type="SAM" id="MobiDB-lite"/>
    </source>
</evidence>
<proteinExistence type="predicted"/>
<evidence type="ECO:0000259" key="6">
    <source>
        <dbReference type="PROSITE" id="PS51292"/>
    </source>
</evidence>
<evidence type="ECO:0000256" key="2">
    <source>
        <dbReference type="ARBA" id="ARBA00022771"/>
    </source>
</evidence>
<feature type="domain" description="RING-CH-type" evidence="6">
    <location>
        <begin position="250"/>
        <end position="312"/>
    </location>
</feature>
<feature type="transmembrane region" description="Helical" evidence="5">
    <location>
        <begin position="370"/>
        <end position="387"/>
    </location>
</feature>
<comment type="caution">
    <text evidence="7">The sequence shown here is derived from an EMBL/GenBank/DDBJ whole genome shotgun (WGS) entry which is preliminary data.</text>
</comment>
<keyword evidence="8" id="KW-1185">Reference proteome</keyword>
<dbReference type="Pfam" id="PF12906">
    <property type="entry name" value="RINGv"/>
    <property type="match status" value="1"/>
</dbReference>
<keyword evidence="5" id="KW-0472">Membrane</keyword>
<feature type="compositionally biased region" description="Basic and acidic residues" evidence="4">
    <location>
        <begin position="19"/>
        <end position="37"/>
    </location>
</feature>
<dbReference type="SMART" id="SM00744">
    <property type="entry name" value="RINGv"/>
    <property type="match status" value="1"/>
</dbReference>
<protein>
    <recommendedName>
        <fullName evidence="6">RING-CH-type domain-containing protein</fullName>
    </recommendedName>
</protein>
<feature type="compositionally biased region" description="Polar residues" evidence="4">
    <location>
        <begin position="471"/>
        <end position="484"/>
    </location>
</feature>
<dbReference type="EMBL" id="JBBNAE010000001">
    <property type="protein sequence ID" value="KAK9153455.1"/>
    <property type="molecule type" value="Genomic_DNA"/>
</dbReference>
<name>A0AAP0KJZ5_9MAGN</name>
<dbReference type="SUPFAM" id="SSF57850">
    <property type="entry name" value="RING/U-box"/>
    <property type="match status" value="1"/>
</dbReference>
<dbReference type="PROSITE" id="PS51292">
    <property type="entry name" value="ZF_RING_CH"/>
    <property type="match status" value="1"/>
</dbReference>
<dbReference type="PANTHER" id="PTHR46158:SF1">
    <property type="entry name" value="RING_U-BOX SUPERFAMILY PROTEIN"/>
    <property type="match status" value="1"/>
</dbReference>
<dbReference type="InterPro" id="IPR011016">
    <property type="entry name" value="Znf_RING-CH"/>
</dbReference>
<organism evidence="7 8">
    <name type="scientific">Stephania japonica</name>
    <dbReference type="NCBI Taxonomy" id="461633"/>
    <lineage>
        <taxon>Eukaryota</taxon>
        <taxon>Viridiplantae</taxon>
        <taxon>Streptophyta</taxon>
        <taxon>Embryophyta</taxon>
        <taxon>Tracheophyta</taxon>
        <taxon>Spermatophyta</taxon>
        <taxon>Magnoliopsida</taxon>
        <taxon>Ranunculales</taxon>
        <taxon>Menispermaceae</taxon>
        <taxon>Menispermoideae</taxon>
        <taxon>Cissampelideae</taxon>
        <taxon>Stephania</taxon>
    </lineage>
</organism>
<evidence type="ECO:0000256" key="3">
    <source>
        <dbReference type="ARBA" id="ARBA00022833"/>
    </source>
</evidence>